<dbReference type="InterPro" id="IPR000352">
    <property type="entry name" value="Pep_chain_release_fac_I"/>
</dbReference>
<reference evidence="8" key="1">
    <citation type="submission" date="2025-08" db="UniProtKB">
        <authorList>
            <consortium name="RefSeq"/>
        </authorList>
    </citation>
    <scope>IDENTIFICATION</scope>
    <source>
        <tissue evidence="8">Muscle</tissue>
    </source>
</reference>
<feature type="region of interest" description="Disordered" evidence="5">
    <location>
        <begin position="192"/>
        <end position="222"/>
    </location>
</feature>
<evidence type="ECO:0000256" key="2">
    <source>
        <dbReference type="ARBA" id="ARBA00038225"/>
    </source>
</evidence>
<gene>
    <name evidence="8" type="primary">LOC106464488</name>
</gene>
<sequence>MAAAISIGKPVGFGLRRWCITVKGFRLPAVIWKETQVNYSNYSAPSFPEFKSAYSLDKIYADSSLNLNTIPEPPKNSEEKFSGYIPIDKLKISYSRSSGPGGQNVNKVNTKVEIRFHLSTADWIPESVRNKMLEIYKTSINKEGYFMVNSDKTRTQTLNLADCMDKIRCMIREASRPPPEVLPETRQMLKARQDRASSMRLRQKRIHSSIKKDRQSPTLQDI</sequence>
<dbReference type="PANTHER" id="PTHR11075:SF54">
    <property type="entry name" value="LARGE RIBOSOMAL SUBUNIT PROTEIN ML62"/>
    <property type="match status" value="1"/>
</dbReference>
<evidence type="ECO:0000313" key="7">
    <source>
        <dbReference type="Proteomes" id="UP000694941"/>
    </source>
</evidence>
<dbReference type="PANTHER" id="PTHR11075">
    <property type="entry name" value="PEPTIDE CHAIN RELEASE FACTOR"/>
    <property type="match status" value="1"/>
</dbReference>
<evidence type="ECO:0000313" key="8">
    <source>
        <dbReference type="RefSeq" id="XP_013780085.1"/>
    </source>
</evidence>
<dbReference type="Pfam" id="PF00472">
    <property type="entry name" value="RF-1"/>
    <property type="match status" value="1"/>
</dbReference>
<evidence type="ECO:0000259" key="6">
    <source>
        <dbReference type="PROSITE" id="PS00745"/>
    </source>
</evidence>
<name>A0ABM1BE07_LIMPO</name>
<evidence type="ECO:0000256" key="5">
    <source>
        <dbReference type="SAM" id="MobiDB-lite"/>
    </source>
</evidence>
<dbReference type="InterPro" id="IPR052104">
    <property type="entry name" value="Mito_Release_Factor_mL62"/>
</dbReference>
<dbReference type="Gene3D" id="3.30.160.20">
    <property type="match status" value="1"/>
</dbReference>
<dbReference type="Proteomes" id="UP000694941">
    <property type="component" value="Unplaced"/>
</dbReference>
<keyword evidence="7" id="KW-1185">Reference proteome</keyword>
<evidence type="ECO:0000256" key="4">
    <source>
        <dbReference type="ARBA" id="ARBA00041531"/>
    </source>
</evidence>
<proteinExistence type="inferred from homology"/>
<protein>
    <recommendedName>
        <fullName evidence="3">Large ribosomal subunit protein mL62</fullName>
        <ecNumber evidence="1">3.1.1.29</ecNumber>
    </recommendedName>
    <alternativeName>
        <fullName evidence="4">Peptidyl-tRNA hydrolase ICT1, mitochondrial</fullName>
    </alternativeName>
</protein>
<evidence type="ECO:0000256" key="1">
    <source>
        <dbReference type="ARBA" id="ARBA00013260"/>
    </source>
</evidence>
<dbReference type="GeneID" id="106464488"/>
<feature type="domain" description="Prokaryotic-type class I peptide chain release factors" evidence="6">
    <location>
        <begin position="96"/>
        <end position="112"/>
    </location>
</feature>
<organism evidence="7 8">
    <name type="scientific">Limulus polyphemus</name>
    <name type="common">Atlantic horseshoe crab</name>
    <dbReference type="NCBI Taxonomy" id="6850"/>
    <lineage>
        <taxon>Eukaryota</taxon>
        <taxon>Metazoa</taxon>
        <taxon>Ecdysozoa</taxon>
        <taxon>Arthropoda</taxon>
        <taxon>Chelicerata</taxon>
        <taxon>Merostomata</taxon>
        <taxon>Xiphosura</taxon>
        <taxon>Limulidae</taxon>
        <taxon>Limulus</taxon>
    </lineage>
</organism>
<accession>A0ABM1BE07</accession>
<dbReference type="EC" id="3.1.1.29" evidence="1"/>
<evidence type="ECO:0000256" key="3">
    <source>
        <dbReference type="ARBA" id="ARBA00039441"/>
    </source>
</evidence>
<comment type="similarity">
    <text evidence="2">Belongs to the prokaryotic/mitochondrial release factor family. Mitochondrion-specific ribosomal protein mL62 subfamily.</text>
</comment>
<dbReference type="RefSeq" id="XP_013780085.1">
    <property type="nucleotide sequence ID" value="XM_013924631.2"/>
</dbReference>
<dbReference type="PROSITE" id="PS00745">
    <property type="entry name" value="RF_PROK_I"/>
    <property type="match status" value="1"/>
</dbReference>
<dbReference type="SUPFAM" id="SSF110916">
    <property type="entry name" value="Peptidyl-tRNA hydrolase domain-like"/>
    <property type="match status" value="1"/>
</dbReference>